<keyword evidence="2" id="KW-1185">Reference proteome</keyword>
<evidence type="ECO:0000313" key="1">
    <source>
        <dbReference type="EMBL" id="ABL78736.1"/>
    </source>
</evidence>
<dbReference type="EnsemblBacteria" id="ABL78736">
    <property type="protein sequence ID" value="ABL78736"/>
    <property type="gene ID" value="Tpen_1339"/>
</dbReference>
<proteinExistence type="predicted"/>
<protein>
    <submittedName>
        <fullName evidence="1">Uncharacterized protein</fullName>
    </submittedName>
</protein>
<sequence>MRAGELKKRLRIALPDCYTIATAQALDATPLFRAPEKEMIPVLEALRKAGVKFLDEVEA</sequence>
<dbReference type="HOGENOM" id="CLU_2949496_0_0_2"/>
<reference evidence="2" key="1">
    <citation type="journal article" date="2008" name="J. Bacteriol.">
        <title>Genome sequence of Thermofilum pendens reveals an exceptional loss of biosynthetic pathways without genome reduction.</title>
        <authorList>
            <person name="Anderson I."/>
            <person name="Rodriguez J."/>
            <person name="Susanti D."/>
            <person name="Porat I."/>
            <person name="Reich C."/>
            <person name="Ulrich L.E."/>
            <person name="Elkins J.G."/>
            <person name="Mavromatis K."/>
            <person name="Lykidis A."/>
            <person name="Kim E."/>
            <person name="Thompson L.S."/>
            <person name="Nolan M."/>
            <person name="Land M."/>
            <person name="Copeland A."/>
            <person name="Lapidus A."/>
            <person name="Lucas S."/>
            <person name="Detter C."/>
            <person name="Zhulin I.B."/>
            <person name="Olsen G.J."/>
            <person name="Whitman W."/>
            <person name="Mukhopadhyay B."/>
            <person name="Bristow J."/>
            <person name="Kyrpides N."/>
        </authorList>
    </citation>
    <scope>NUCLEOTIDE SEQUENCE [LARGE SCALE GENOMIC DNA]</scope>
    <source>
        <strain evidence="2">DSM 2475 / Hrk 5</strain>
    </source>
</reference>
<accession>A1RZV6</accession>
<organism evidence="1 2">
    <name type="scientific">Thermofilum pendens (strain DSM 2475 / Hrk 5)</name>
    <dbReference type="NCBI Taxonomy" id="368408"/>
    <lineage>
        <taxon>Archaea</taxon>
        <taxon>Thermoproteota</taxon>
        <taxon>Thermoprotei</taxon>
        <taxon>Thermofilales</taxon>
        <taxon>Thermofilaceae</taxon>
        <taxon>Thermofilum</taxon>
    </lineage>
</organism>
<name>A1RZV6_THEPD</name>
<dbReference type="EMBL" id="CP000505">
    <property type="protein sequence ID" value="ABL78736.1"/>
    <property type="molecule type" value="Genomic_DNA"/>
</dbReference>
<dbReference type="KEGG" id="tpe:Tpen_1339"/>
<evidence type="ECO:0000313" key="2">
    <source>
        <dbReference type="Proteomes" id="UP000000641"/>
    </source>
</evidence>
<dbReference type="AlphaFoldDB" id="A1RZV6"/>
<dbReference type="eggNOG" id="arCOG02222">
    <property type="taxonomic scope" value="Archaea"/>
</dbReference>
<gene>
    <name evidence="1" type="ordered locus">Tpen_1339</name>
</gene>
<dbReference type="Proteomes" id="UP000000641">
    <property type="component" value="Chromosome"/>
</dbReference>